<keyword evidence="4 7" id="KW-0812">Transmembrane</keyword>
<dbReference type="InterPro" id="IPR036259">
    <property type="entry name" value="MFS_trans_sf"/>
</dbReference>
<comment type="similarity">
    <text evidence="2">Belongs to the major facilitator superfamily.</text>
</comment>
<dbReference type="EMBL" id="CAEZZD010000098">
    <property type="protein sequence ID" value="CAB4751097.1"/>
    <property type="molecule type" value="Genomic_DNA"/>
</dbReference>
<dbReference type="SUPFAM" id="SSF103473">
    <property type="entry name" value="MFS general substrate transporter"/>
    <property type="match status" value="1"/>
</dbReference>
<evidence type="ECO:0000256" key="2">
    <source>
        <dbReference type="ARBA" id="ARBA00008335"/>
    </source>
</evidence>
<feature type="transmembrane region" description="Helical" evidence="7">
    <location>
        <begin position="300"/>
        <end position="318"/>
    </location>
</feature>
<dbReference type="PANTHER" id="PTHR23514:SF3">
    <property type="entry name" value="BYPASS OF STOP CODON PROTEIN 6"/>
    <property type="match status" value="1"/>
</dbReference>
<feature type="transmembrane region" description="Helical" evidence="7">
    <location>
        <begin position="210"/>
        <end position="233"/>
    </location>
</feature>
<evidence type="ECO:0000313" key="8">
    <source>
        <dbReference type="EMBL" id="CAB4331092.1"/>
    </source>
</evidence>
<feature type="transmembrane region" description="Helical" evidence="7">
    <location>
        <begin position="48"/>
        <end position="69"/>
    </location>
</feature>
<feature type="transmembrane region" description="Helical" evidence="7">
    <location>
        <begin position="363"/>
        <end position="382"/>
    </location>
</feature>
<feature type="transmembrane region" description="Helical" evidence="7">
    <location>
        <begin position="276"/>
        <end position="294"/>
    </location>
</feature>
<feature type="transmembrane region" description="Helical" evidence="7">
    <location>
        <begin position="12"/>
        <end position="36"/>
    </location>
</feature>
<dbReference type="GO" id="GO:0022857">
    <property type="term" value="F:transmembrane transporter activity"/>
    <property type="evidence" value="ECO:0007669"/>
    <property type="project" value="InterPro"/>
</dbReference>
<dbReference type="EMBL" id="CAFBPK010000004">
    <property type="protein sequence ID" value="CAB5013456.1"/>
    <property type="molecule type" value="Genomic_DNA"/>
</dbReference>
<feature type="transmembrane region" description="Helical" evidence="7">
    <location>
        <begin position="245"/>
        <end position="264"/>
    </location>
</feature>
<keyword evidence="5 7" id="KW-1133">Transmembrane helix</keyword>
<feature type="transmembrane region" description="Helical" evidence="7">
    <location>
        <begin position="76"/>
        <end position="94"/>
    </location>
</feature>
<keyword evidence="6 7" id="KW-0472">Membrane</keyword>
<evidence type="ECO:0000313" key="10">
    <source>
        <dbReference type="EMBL" id="CAB4704432.1"/>
    </source>
</evidence>
<dbReference type="EMBL" id="CAESAI010000002">
    <property type="protein sequence ID" value="CAB4331092.1"/>
    <property type="molecule type" value="Genomic_DNA"/>
</dbReference>
<reference evidence="10" key="1">
    <citation type="submission" date="2020-05" db="EMBL/GenBank/DDBJ databases">
        <authorList>
            <person name="Chiriac C."/>
            <person name="Salcher M."/>
            <person name="Ghai R."/>
            <person name="Kavagutti S V."/>
        </authorList>
    </citation>
    <scope>NUCLEOTIDE SEQUENCE</scope>
</reference>
<evidence type="ECO:0000313" key="13">
    <source>
        <dbReference type="EMBL" id="CAB5013456.1"/>
    </source>
</evidence>
<dbReference type="EMBL" id="CAFAAO010000002">
    <property type="protein sequence ID" value="CAB4794550.1"/>
    <property type="molecule type" value="Genomic_DNA"/>
</dbReference>
<dbReference type="PANTHER" id="PTHR23514">
    <property type="entry name" value="BYPASS OF STOP CODON PROTEIN 6"/>
    <property type="match status" value="1"/>
</dbReference>
<keyword evidence="3" id="KW-0813">Transport</keyword>
<sequence length="389" mass="41266">MTLRRPVRDKTTWISYLQATCFGWFIFGFGGTMQFLREDLDLSRTVVSFHSLAMSVGSVTAGLATGAIIKRTGRGLMLRYASMLLATGILFFTLGRSLPFTLIGVAFTTCAGSLIIQGTASYLAYQQKQAAPAAISELHAVASSIGLLAPVMVGIGVTVGWGWRPGIQVAVVGVLLIELIRGKNTDLYGPRAIEDEVSDHHDLPGAFPSLFWWSWLILVFTASMEFSMLLWAPEVLSTQGGLTKGASAAALATIVGGMSVGRLIGARLTAKFDSEFLYRGALILSFFGFLGFWLSNSGLVMLISLTITGLGMSLHFPFGFERALRASGGRPDRGGGKLSIGTGFASGVAPFALGAVADHIGIHGAYALVPICLVLAITIASLRPVKLSH</sequence>
<evidence type="ECO:0000256" key="1">
    <source>
        <dbReference type="ARBA" id="ARBA00004127"/>
    </source>
</evidence>
<accession>A0A6J6Q1M5</accession>
<gene>
    <name evidence="10" type="ORF">UFOPK2648_00503</name>
    <name evidence="11" type="ORF">UFOPK2824_00707</name>
    <name evidence="12" type="ORF">UFOPK3037_00177</name>
    <name evidence="8" type="ORF">UFOPK3406_00195</name>
    <name evidence="9" type="ORF">UFOPK3925_00830</name>
    <name evidence="13" type="ORF">UFOPK4097_00466</name>
</gene>
<protein>
    <submittedName>
        <fullName evidence="10">Unannotated protein</fullName>
    </submittedName>
</protein>
<dbReference type="Pfam" id="PF07690">
    <property type="entry name" value="MFS_1"/>
    <property type="match status" value="1"/>
</dbReference>
<dbReference type="InterPro" id="IPR051788">
    <property type="entry name" value="MFS_Transporter"/>
</dbReference>
<organism evidence="10">
    <name type="scientific">freshwater metagenome</name>
    <dbReference type="NCBI Taxonomy" id="449393"/>
    <lineage>
        <taxon>unclassified sequences</taxon>
        <taxon>metagenomes</taxon>
        <taxon>ecological metagenomes</taxon>
    </lineage>
</organism>
<name>A0A6J6Q1M5_9ZZZZ</name>
<evidence type="ECO:0000256" key="6">
    <source>
        <dbReference type="ARBA" id="ARBA00023136"/>
    </source>
</evidence>
<dbReference type="EMBL" id="CAESAD010000004">
    <property type="protein sequence ID" value="CAB4339138.1"/>
    <property type="molecule type" value="Genomic_DNA"/>
</dbReference>
<evidence type="ECO:0000256" key="3">
    <source>
        <dbReference type="ARBA" id="ARBA00022448"/>
    </source>
</evidence>
<evidence type="ECO:0000256" key="5">
    <source>
        <dbReference type="ARBA" id="ARBA00022989"/>
    </source>
</evidence>
<feature type="transmembrane region" description="Helical" evidence="7">
    <location>
        <begin position="137"/>
        <end position="157"/>
    </location>
</feature>
<dbReference type="Gene3D" id="1.20.1250.20">
    <property type="entry name" value="MFS general substrate transporter like domains"/>
    <property type="match status" value="2"/>
</dbReference>
<dbReference type="AlphaFoldDB" id="A0A6J6Q1M5"/>
<dbReference type="InterPro" id="IPR011701">
    <property type="entry name" value="MFS"/>
</dbReference>
<dbReference type="EMBL" id="CAEZYC010000018">
    <property type="protein sequence ID" value="CAB4704432.1"/>
    <property type="molecule type" value="Genomic_DNA"/>
</dbReference>
<evidence type="ECO:0000313" key="9">
    <source>
        <dbReference type="EMBL" id="CAB4339138.1"/>
    </source>
</evidence>
<feature type="transmembrane region" description="Helical" evidence="7">
    <location>
        <begin position="100"/>
        <end position="125"/>
    </location>
</feature>
<evidence type="ECO:0000313" key="12">
    <source>
        <dbReference type="EMBL" id="CAB4794550.1"/>
    </source>
</evidence>
<proteinExistence type="inferred from homology"/>
<dbReference type="GO" id="GO:0016020">
    <property type="term" value="C:membrane"/>
    <property type="evidence" value="ECO:0007669"/>
    <property type="project" value="TreeGrafter"/>
</dbReference>
<evidence type="ECO:0000256" key="4">
    <source>
        <dbReference type="ARBA" id="ARBA00022692"/>
    </source>
</evidence>
<evidence type="ECO:0000256" key="7">
    <source>
        <dbReference type="SAM" id="Phobius"/>
    </source>
</evidence>
<dbReference type="GO" id="GO:0012505">
    <property type="term" value="C:endomembrane system"/>
    <property type="evidence" value="ECO:0007669"/>
    <property type="project" value="UniProtKB-SubCell"/>
</dbReference>
<comment type="subcellular location">
    <subcellularLocation>
        <location evidence="1">Endomembrane system</location>
        <topology evidence="1">Multi-pass membrane protein</topology>
    </subcellularLocation>
</comment>
<evidence type="ECO:0000313" key="11">
    <source>
        <dbReference type="EMBL" id="CAB4751097.1"/>
    </source>
</evidence>
<feature type="transmembrane region" description="Helical" evidence="7">
    <location>
        <begin position="163"/>
        <end position="181"/>
    </location>
</feature>
<feature type="transmembrane region" description="Helical" evidence="7">
    <location>
        <begin position="338"/>
        <end position="357"/>
    </location>
</feature>